<reference evidence="5" key="2">
    <citation type="submission" date="2019-06" db="EMBL/GenBank/DDBJ databases">
        <title>Genomics analysis of Aphanomyces spp. identifies a new class of oomycete effector associated with host adaptation.</title>
        <authorList>
            <person name="Gaulin E."/>
        </authorList>
    </citation>
    <scope>NUCLEOTIDE SEQUENCE</scope>
    <source>
        <strain evidence="5">CBS 578.67</strain>
    </source>
</reference>
<dbReference type="PROSITE" id="PS50231">
    <property type="entry name" value="RICIN_B_LECTIN"/>
    <property type="match status" value="1"/>
</dbReference>
<feature type="domain" description="Apple" evidence="4">
    <location>
        <begin position="320"/>
        <end position="383"/>
    </location>
</feature>
<feature type="domain" description="Apple" evidence="4">
    <location>
        <begin position="248"/>
        <end position="311"/>
    </location>
</feature>
<feature type="signal peptide" evidence="3">
    <location>
        <begin position="1"/>
        <end position="19"/>
    </location>
</feature>
<dbReference type="PANTHER" id="PTHR33946:SF4">
    <property type="entry name" value="COAGULATION FACTOR XI"/>
    <property type="match status" value="1"/>
</dbReference>
<dbReference type="EMBL" id="VJMH01005271">
    <property type="protein sequence ID" value="KAF0698038.1"/>
    <property type="molecule type" value="Genomic_DNA"/>
</dbReference>
<dbReference type="AlphaFoldDB" id="A0A485KTU0"/>
<evidence type="ECO:0000259" key="4">
    <source>
        <dbReference type="SMART" id="SM00223"/>
    </source>
</evidence>
<proteinExistence type="predicted"/>
<protein>
    <submittedName>
        <fullName evidence="6">Aste57867_11319 protein</fullName>
    </submittedName>
</protein>
<dbReference type="Pfam" id="PF14295">
    <property type="entry name" value="PAN_4"/>
    <property type="match status" value="4"/>
</dbReference>
<feature type="domain" description="Apple" evidence="4">
    <location>
        <begin position="461"/>
        <end position="525"/>
    </location>
</feature>
<dbReference type="EMBL" id="CAADRA010005292">
    <property type="protein sequence ID" value="VFT88181.1"/>
    <property type="molecule type" value="Genomic_DNA"/>
</dbReference>
<dbReference type="InterPro" id="IPR000177">
    <property type="entry name" value="Apple"/>
</dbReference>
<organism evidence="6 7">
    <name type="scientific">Aphanomyces stellatus</name>
    <dbReference type="NCBI Taxonomy" id="120398"/>
    <lineage>
        <taxon>Eukaryota</taxon>
        <taxon>Sar</taxon>
        <taxon>Stramenopiles</taxon>
        <taxon>Oomycota</taxon>
        <taxon>Saprolegniomycetes</taxon>
        <taxon>Saprolegniales</taxon>
        <taxon>Verrucalvaceae</taxon>
        <taxon>Aphanomyces</taxon>
    </lineage>
</organism>
<dbReference type="InterPro" id="IPR035992">
    <property type="entry name" value="Ricin_B-like_lectins"/>
</dbReference>
<evidence type="ECO:0000256" key="2">
    <source>
        <dbReference type="ARBA" id="ARBA00023157"/>
    </source>
</evidence>
<feature type="chain" id="PRO_5036116183" evidence="3">
    <location>
        <begin position="20"/>
        <end position="527"/>
    </location>
</feature>
<evidence type="ECO:0000313" key="5">
    <source>
        <dbReference type="EMBL" id="KAF0698038.1"/>
    </source>
</evidence>
<dbReference type="InterPro" id="IPR003609">
    <property type="entry name" value="Pan_app"/>
</dbReference>
<gene>
    <name evidence="6" type="primary">Aste57867_11319</name>
    <name evidence="5" type="ORF">As57867_011277</name>
    <name evidence="6" type="ORF">ASTE57867_11319</name>
</gene>
<dbReference type="GO" id="GO:0006508">
    <property type="term" value="P:proteolysis"/>
    <property type="evidence" value="ECO:0007669"/>
    <property type="project" value="InterPro"/>
</dbReference>
<evidence type="ECO:0000313" key="7">
    <source>
        <dbReference type="Proteomes" id="UP000332933"/>
    </source>
</evidence>
<keyword evidence="7" id="KW-1185">Reference proteome</keyword>
<keyword evidence="1" id="KW-0677">Repeat</keyword>
<dbReference type="GO" id="GO:0005576">
    <property type="term" value="C:extracellular region"/>
    <property type="evidence" value="ECO:0007669"/>
    <property type="project" value="InterPro"/>
</dbReference>
<dbReference type="SUPFAM" id="SSF50370">
    <property type="entry name" value="Ricin B-like lectins"/>
    <property type="match status" value="1"/>
</dbReference>
<dbReference type="PANTHER" id="PTHR33946">
    <property type="match status" value="1"/>
</dbReference>
<keyword evidence="2" id="KW-1015">Disulfide bond</keyword>
<sequence length="527" mass="56234">MRAVGYLTLILAAIGKVDPTTPVCKPDATTSIHNAYESCRQATQISNNKWGYLILVGKLTSASSITRGDFCAGKYSPGCDALTTLSHDQLADCDFDLVGDGTLFNLFKNPFCDNTNTRVVQVFTISDKILGVDANSFVAALPRTPAFNASFVYDFDHNSFQNPATNECWTWALGQSYLQTAPCNATSASQKWTIKSDSNRIQPASQPTFCVDVNPFDETHRVAVVECQYVPDNGHQYVSLTPPAASACAPFEYDVDYAGDDLVQMDGQTPGYCCAVCQETTGCATFSWLEGVCYLKTGGDVATSKRGVVSGRFAPAVPSCSPLQVDTDFIGNDLVNKDAQSPDLCCGFCHATVGCTSFSWFAGVCYLKSGRGDLATKQGVVSGQISSASLCPPLEYDTDFYGNDLASKDAVLPSLCCDHCKATIACTSFSWFAGVCYLKSGSGVASQKQGVVSGRLPTPSCSALHYDTDYYGNDLVSRDADAPSLCCGFCQATTGCTAFSWFEGKCYLKNGNNNPGVKKAGVVSGHI</sequence>
<dbReference type="Proteomes" id="UP000332933">
    <property type="component" value="Unassembled WGS sequence"/>
</dbReference>
<dbReference type="Gene3D" id="3.50.4.10">
    <property type="entry name" value="Hepatocyte Growth Factor"/>
    <property type="match status" value="4"/>
</dbReference>
<dbReference type="SUPFAM" id="SSF57414">
    <property type="entry name" value="Hairpin loop containing domain-like"/>
    <property type="match status" value="1"/>
</dbReference>
<dbReference type="CDD" id="cd01100">
    <property type="entry name" value="APPLE_Factor_XI_like"/>
    <property type="match status" value="4"/>
</dbReference>
<reference evidence="6 7" key="1">
    <citation type="submission" date="2019-03" db="EMBL/GenBank/DDBJ databases">
        <authorList>
            <person name="Gaulin E."/>
            <person name="Dumas B."/>
        </authorList>
    </citation>
    <scope>NUCLEOTIDE SEQUENCE [LARGE SCALE GENOMIC DNA]</scope>
    <source>
        <strain evidence="6">CBS 568.67</strain>
    </source>
</reference>
<keyword evidence="3" id="KW-0732">Signal</keyword>
<name>A0A485KTU0_9STRA</name>
<feature type="domain" description="Apple" evidence="4">
    <location>
        <begin position="391"/>
        <end position="458"/>
    </location>
</feature>
<dbReference type="OrthoDB" id="77539at2759"/>
<accession>A0A485KTU0</accession>
<dbReference type="SMART" id="SM00223">
    <property type="entry name" value="APPLE"/>
    <property type="match status" value="4"/>
</dbReference>
<dbReference type="Gene3D" id="2.80.10.50">
    <property type="match status" value="1"/>
</dbReference>
<evidence type="ECO:0000256" key="1">
    <source>
        <dbReference type="ARBA" id="ARBA00022737"/>
    </source>
</evidence>
<evidence type="ECO:0000313" key="6">
    <source>
        <dbReference type="EMBL" id="VFT88181.1"/>
    </source>
</evidence>
<evidence type="ECO:0000256" key="3">
    <source>
        <dbReference type="SAM" id="SignalP"/>
    </source>
</evidence>